<evidence type="ECO:0008006" key="6">
    <source>
        <dbReference type="Google" id="ProtNLM"/>
    </source>
</evidence>
<proteinExistence type="inferred from homology"/>
<dbReference type="GO" id="GO:0005506">
    <property type="term" value="F:iron ion binding"/>
    <property type="evidence" value="ECO:0007669"/>
    <property type="project" value="InterPro"/>
</dbReference>
<comment type="caution">
    <text evidence="4">The sequence shown here is derived from an EMBL/GenBank/DDBJ whole genome shotgun (WGS) entry which is preliminary data.</text>
</comment>
<name>A0A8J2NX58_9HEXA</name>
<keyword evidence="2" id="KW-0479">Metal-binding</keyword>
<dbReference type="GO" id="GO:0016712">
    <property type="term" value="F:oxidoreductase activity, acting on paired donors, with incorporation or reduction of molecular oxygen, reduced flavin or flavoprotein as one donor, and incorporation of one atom of oxygen"/>
    <property type="evidence" value="ECO:0007669"/>
    <property type="project" value="TreeGrafter"/>
</dbReference>
<dbReference type="PANTHER" id="PTHR24300:SF403">
    <property type="entry name" value="CYTOCHROME P450 306A1"/>
    <property type="match status" value="1"/>
</dbReference>
<evidence type="ECO:0000256" key="1">
    <source>
        <dbReference type="ARBA" id="ARBA00010617"/>
    </source>
</evidence>
<dbReference type="Pfam" id="PF00067">
    <property type="entry name" value="p450"/>
    <property type="match status" value="2"/>
</dbReference>
<sequence length="287" mass="32362">MYIGHDRHVVLSDLELIKKAFQNPIFQGRPRVEIFEFDGVSHGITLTTGQEWQDQRRFTLRHLRDFGFGKNSMEGLVLEEVDELLGWLKSQGNNPVCLNTKFNLAVVNSLWRIITGSRFSQSDPKLQGIFDKLFTATHPNSSFHSSMGDISLSALALDLFQAGSLTTSTTLAWAVLYLILHLDVQKKLQKEIDDVIGQSRQSYMADKPRMTYTEALTCEVLRKSSLLPFGAFHAATEDTSFEGYDMPKGTLIRADPSKPMPSMNEPVPVFGLLEAPEFFVTLKSRRD</sequence>
<dbReference type="OrthoDB" id="1055148at2759"/>
<evidence type="ECO:0000313" key="5">
    <source>
        <dbReference type="Proteomes" id="UP000708208"/>
    </source>
</evidence>
<evidence type="ECO:0000313" key="4">
    <source>
        <dbReference type="EMBL" id="CAG7723409.1"/>
    </source>
</evidence>
<dbReference type="GO" id="GO:0005737">
    <property type="term" value="C:cytoplasm"/>
    <property type="evidence" value="ECO:0007669"/>
    <property type="project" value="TreeGrafter"/>
</dbReference>
<dbReference type="GO" id="GO:0006805">
    <property type="term" value="P:xenobiotic metabolic process"/>
    <property type="evidence" value="ECO:0007669"/>
    <property type="project" value="TreeGrafter"/>
</dbReference>
<gene>
    <name evidence="4" type="ORF">AFUS01_LOCUS12499</name>
</gene>
<dbReference type="AlphaFoldDB" id="A0A8J2NX58"/>
<organism evidence="4 5">
    <name type="scientific">Allacma fusca</name>
    <dbReference type="NCBI Taxonomy" id="39272"/>
    <lineage>
        <taxon>Eukaryota</taxon>
        <taxon>Metazoa</taxon>
        <taxon>Ecdysozoa</taxon>
        <taxon>Arthropoda</taxon>
        <taxon>Hexapoda</taxon>
        <taxon>Collembola</taxon>
        <taxon>Symphypleona</taxon>
        <taxon>Sminthuridae</taxon>
        <taxon>Allacma</taxon>
    </lineage>
</organism>
<comment type="similarity">
    <text evidence="1">Belongs to the cytochrome P450 family.</text>
</comment>
<dbReference type="InterPro" id="IPR050182">
    <property type="entry name" value="Cytochrome_P450_fam2"/>
</dbReference>
<dbReference type="GO" id="GO:0008395">
    <property type="term" value="F:steroid hydroxylase activity"/>
    <property type="evidence" value="ECO:0007669"/>
    <property type="project" value="TreeGrafter"/>
</dbReference>
<dbReference type="Proteomes" id="UP000708208">
    <property type="component" value="Unassembled WGS sequence"/>
</dbReference>
<dbReference type="GO" id="GO:0006082">
    <property type="term" value="P:organic acid metabolic process"/>
    <property type="evidence" value="ECO:0007669"/>
    <property type="project" value="TreeGrafter"/>
</dbReference>
<keyword evidence="3" id="KW-0408">Iron</keyword>
<dbReference type="EMBL" id="CAJVCH010098887">
    <property type="protein sequence ID" value="CAG7723409.1"/>
    <property type="molecule type" value="Genomic_DNA"/>
</dbReference>
<protein>
    <recommendedName>
        <fullName evidence="6">Cytochrome P450</fullName>
    </recommendedName>
</protein>
<dbReference type="GO" id="GO:0020037">
    <property type="term" value="F:heme binding"/>
    <property type="evidence" value="ECO:0007669"/>
    <property type="project" value="InterPro"/>
</dbReference>
<dbReference type="InterPro" id="IPR001128">
    <property type="entry name" value="Cyt_P450"/>
</dbReference>
<keyword evidence="5" id="KW-1185">Reference proteome</keyword>
<dbReference type="PANTHER" id="PTHR24300">
    <property type="entry name" value="CYTOCHROME P450 508A4-RELATED"/>
    <property type="match status" value="1"/>
</dbReference>
<reference evidence="4" key="1">
    <citation type="submission" date="2021-06" db="EMBL/GenBank/DDBJ databases">
        <authorList>
            <person name="Hodson N. C."/>
            <person name="Mongue J. A."/>
            <person name="Jaron S. K."/>
        </authorList>
    </citation>
    <scope>NUCLEOTIDE SEQUENCE</scope>
</reference>
<evidence type="ECO:0000256" key="2">
    <source>
        <dbReference type="ARBA" id="ARBA00022723"/>
    </source>
</evidence>
<evidence type="ECO:0000256" key="3">
    <source>
        <dbReference type="ARBA" id="ARBA00023004"/>
    </source>
</evidence>
<accession>A0A8J2NX58</accession>